<evidence type="ECO:0000313" key="1">
    <source>
        <dbReference type="EMBL" id="CEK77800.1"/>
    </source>
</evidence>
<accession>A0A0B7ACV8</accession>
<name>A0A0B7ACV8_9EUPU</name>
<dbReference type="EMBL" id="HACG01030935">
    <property type="protein sequence ID" value="CEK77800.1"/>
    <property type="molecule type" value="Transcribed_RNA"/>
</dbReference>
<organism evidence="1">
    <name type="scientific">Arion vulgaris</name>
    <dbReference type="NCBI Taxonomy" id="1028688"/>
    <lineage>
        <taxon>Eukaryota</taxon>
        <taxon>Metazoa</taxon>
        <taxon>Spiralia</taxon>
        <taxon>Lophotrochozoa</taxon>
        <taxon>Mollusca</taxon>
        <taxon>Gastropoda</taxon>
        <taxon>Heterobranchia</taxon>
        <taxon>Euthyneura</taxon>
        <taxon>Panpulmonata</taxon>
        <taxon>Eupulmonata</taxon>
        <taxon>Stylommatophora</taxon>
        <taxon>Helicina</taxon>
        <taxon>Arionoidea</taxon>
        <taxon>Arionidae</taxon>
        <taxon>Arion</taxon>
    </lineage>
</organism>
<dbReference type="AlphaFoldDB" id="A0A0B7ACV8"/>
<protein>
    <submittedName>
        <fullName evidence="1">Uncharacterized protein</fullName>
    </submittedName>
</protein>
<reference evidence="1" key="1">
    <citation type="submission" date="2014-12" db="EMBL/GenBank/DDBJ databases">
        <title>Insight into the proteome of Arion vulgaris.</title>
        <authorList>
            <person name="Aradska J."/>
            <person name="Bulat T."/>
            <person name="Smidak R."/>
            <person name="Sarate P."/>
            <person name="Gangsoo J."/>
            <person name="Sialana F."/>
            <person name="Bilban M."/>
            <person name="Lubec G."/>
        </authorList>
    </citation>
    <scope>NUCLEOTIDE SEQUENCE</scope>
    <source>
        <tissue evidence="1">Skin</tissue>
    </source>
</reference>
<sequence>MQQYTSLNQVLASPTCYTVPNHCTINTLEGSPSPHRQFTQNLVIGSSTCYTKSSLCNNTFN</sequence>
<gene>
    <name evidence="1" type="primary">ORF106704</name>
</gene>
<proteinExistence type="predicted"/>